<comment type="caution">
    <text evidence="2">The sequence shown here is derived from an EMBL/GenBank/DDBJ whole genome shotgun (WGS) entry which is preliminary data.</text>
</comment>
<feature type="region of interest" description="Disordered" evidence="1">
    <location>
        <begin position="1"/>
        <end position="29"/>
    </location>
</feature>
<dbReference type="EMBL" id="JAHCVI010000006">
    <property type="protein sequence ID" value="KAG7284430.1"/>
    <property type="molecule type" value="Genomic_DNA"/>
</dbReference>
<evidence type="ECO:0000313" key="2">
    <source>
        <dbReference type="EMBL" id="KAG7284430.1"/>
    </source>
</evidence>
<evidence type="ECO:0000256" key="1">
    <source>
        <dbReference type="SAM" id="MobiDB-lite"/>
    </source>
</evidence>
<evidence type="ECO:0000313" key="3">
    <source>
        <dbReference type="Proteomes" id="UP001197093"/>
    </source>
</evidence>
<organism evidence="2 3">
    <name type="scientific">Staphylotrichum longicolle</name>
    <dbReference type="NCBI Taxonomy" id="669026"/>
    <lineage>
        <taxon>Eukaryota</taxon>
        <taxon>Fungi</taxon>
        <taxon>Dikarya</taxon>
        <taxon>Ascomycota</taxon>
        <taxon>Pezizomycotina</taxon>
        <taxon>Sordariomycetes</taxon>
        <taxon>Sordariomycetidae</taxon>
        <taxon>Sordariales</taxon>
        <taxon>Chaetomiaceae</taxon>
        <taxon>Staphylotrichum</taxon>
    </lineage>
</organism>
<gene>
    <name evidence="2" type="ORF">NEMBOFW57_010803</name>
</gene>
<protein>
    <submittedName>
        <fullName evidence="2">Uncharacterized protein</fullName>
    </submittedName>
</protein>
<sequence>MSGLERKLADATVKRNMEEEDDGYKYPWPPGAWQEATDAILNGTYKPRPPRRYPILLTHDSPVHSASQLQQLVETESPPPVTVTSQVDFRGQEIRKVTICDIGWEEWDRLEDKAELSLGIADDVTVMFEGKRRSATTVKALKEGITLKDDDNEEAVKASSELADRESGHD</sequence>
<accession>A0AAD4HVL2</accession>
<feature type="region of interest" description="Disordered" evidence="1">
    <location>
        <begin position="150"/>
        <end position="170"/>
    </location>
</feature>
<name>A0AAD4HVL2_9PEZI</name>
<dbReference type="Proteomes" id="UP001197093">
    <property type="component" value="Unassembled WGS sequence"/>
</dbReference>
<feature type="compositionally biased region" description="Basic and acidic residues" evidence="1">
    <location>
        <begin position="1"/>
        <end position="17"/>
    </location>
</feature>
<keyword evidence="3" id="KW-1185">Reference proteome</keyword>
<proteinExistence type="predicted"/>
<reference evidence="2" key="1">
    <citation type="submission" date="2023-02" db="EMBL/GenBank/DDBJ databases">
        <authorList>
            <person name="Palmer J.M."/>
        </authorList>
    </citation>
    <scope>NUCLEOTIDE SEQUENCE</scope>
    <source>
        <strain evidence="2">FW57</strain>
    </source>
</reference>
<dbReference type="AlphaFoldDB" id="A0AAD4HVL2"/>